<sequence length="204" mass="22517">MSRAAMGNHGRRNQNQNENGTALALLTRYAKEANPSFLEASLSHRVLLGTVRYGWLVLLTSQHQISQARVVLGDYTVPTHPFFFPSSQLDISLPLHRAGGFWPQGCCSAIMVISPGCQARLLTHLHLKRCISASLLCPLPPGLANHGNVQSHGGHSFESLIRSWPGFAYNRDCFFESLPRPGILAHLPIHRSGWSILACVLRIH</sequence>
<comment type="caution">
    <text evidence="1">The sequence shown here is derived from an EMBL/GenBank/DDBJ whole genome shotgun (WGS) entry which is preliminary data.</text>
</comment>
<keyword evidence="2" id="KW-1185">Reference proteome</keyword>
<organism evidence="1 2">
    <name type="scientific">Stachybotrys elegans</name>
    <dbReference type="NCBI Taxonomy" id="80388"/>
    <lineage>
        <taxon>Eukaryota</taxon>
        <taxon>Fungi</taxon>
        <taxon>Dikarya</taxon>
        <taxon>Ascomycota</taxon>
        <taxon>Pezizomycotina</taxon>
        <taxon>Sordariomycetes</taxon>
        <taxon>Hypocreomycetidae</taxon>
        <taxon>Hypocreales</taxon>
        <taxon>Stachybotryaceae</taxon>
        <taxon>Stachybotrys</taxon>
    </lineage>
</organism>
<dbReference type="EMBL" id="JAGPNK010000007">
    <property type="protein sequence ID" value="KAH7318573.1"/>
    <property type="molecule type" value="Genomic_DNA"/>
</dbReference>
<evidence type="ECO:0000313" key="2">
    <source>
        <dbReference type="Proteomes" id="UP000813444"/>
    </source>
</evidence>
<name>A0A8K0SVH6_9HYPO</name>
<protein>
    <submittedName>
        <fullName evidence="1">Uncharacterized protein</fullName>
    </submittedName>
</protein>
<evidence type="ECO:0000313" key="1">
    <source>
        <dbReference type="EMBL" id="KAH7318573.1"/>
    </source>
</evidence>
<reference evidence="1" key="1">
    <citation type="journal article" date="2021" name="Nat. Commun.">
        <title>Genetic determinants of endophytism in the Arabidopsis root mycobiome.</title>
        <authorList>
            <person name="Mesny F."/>
            <person name="Miyauchi S."/>
            <person name="Thiergart T."/>
            <person name="Pickel B."/>
            <person name="Atanasova L."/>
            <person name="Karlsson M."/>
            <person name="Huettel B."/>
            <person name="Barry K.W."/>
            <person name="Haridas S."/>
            <person name="Chen C."/>
            <person name="Bauer D."/>
            <person name="Andreopoulos W."/>
            <person name="Pangilinan J."/>
            <person name="LaButti K."/>
            <person name="Riley R."/>
            <person name="Lipzen A."/>
            <person name="Clum A."/>
            <person name="Drula E."/>
            <person name="Henrissat B."/>
            <person name="Kohler A."/>
            <person name="Grigoriev I.V."/>
            <person name="Martin F.M."/>
            <person name="Hacquard S."/>
        </authorList>
    </citation>
    <scope>NUCLEOTIDE SEQUENCE</scope>
    <source>
        <strain evidence="1">MPI-CAGE-CH-0235</strain>
    </source>
</reference>
<gene>
    <name evidence="1" type="ORF">B0I35DRAFT_246329</name>
</gene>
<dbReference type="AlphaFoldDB" id="A0A8K0SVH6"/>
<dbReference type="Proteomes" id="UP000813444">
    <property type="component" value="Unassembled WGS sequence"/>
</dbReference>
<proteinExistence type="predicted"/>
<accession>A0A8K0SVH6</accession>